<dbReference type="SUPFAM" id="SSF159006">
    <property type="entry name" value="YopX-like"/>
    <property type="match status" value="1"/>
</dbReference>
<keyword evidence="3" id="KW-1185">Reference proteome</keyword>
<dbReference type="Gene3D" id="2.30.30.290">
    <property type="entry name" value="YopX-like domains"/>
    <property type="match status" value="1"/>
</dbReference>
<organism evidence="2 3">
    <name type="scientific">Malaciobacter mytili LMG 24559</name>
    <dbReference type="NCBI Taxonomy" id="1032238"/>
    <lineage>
        <taxon>Bacteria</taxon>
        <taxon>Pseudomonadati</taxon>
        <taxon>Campylobacterota</taxon>
        <taxon>Epsilonproteobacteria</taxon>
        <taxon>Campylobacterales</taxon>
        <taxon>Arcobacteraceae</taxon>
        <taxon>Malaciobacter</taxon>
    </lineage>
</organism>
<dbReference type="InterPro" id="IPR019096">
    <property type="entry name" value="YopX_protein"/>
</dbReference>
<gene>
    <name evidence="2" type="ORF">CP985_14180</name>
</gene>
<name>A0AAX2ABB6_9BACT</name>
<sequence>MFENLPKFKTILKREKCLRKVKAIDYMNLKVCVEISSCFEWHIPKYIFESTYYKDKEENEIYEGDIIDWGKHSRGIVMKEKGQWVISNSNGFFPLHGYCNDGKIVGNKILNKDMLKHPNLIYFKIA</sequence>
<accession>A0AAX2ABB6</accession>
<evidence type="ECO:0000259" key="1">
    <source>
        <dbReference type="Pfam" id="PF09643"/>
    </source>
</evidence>
<feature type="domain" description="YopX protein" evidence="1">
    <location>
        <begin position="38"/>
        <end position="107"/>
    </location>
</feature>
<dbReference type="AlphaFoldDB" id="A0AAX2ABB6"/>
<dbReference type="InterPro" id="IPR023385">
    <property type="entry name" value="YopX-like_C"/>
</dbReference>
<dbReference type="EMBL" id="NXID01000076">
    <property type="protein sequence ID" value="RXK12861.1"/>
    <property type="molecule type" value="Genomic_DNA"/>
</dbReference>
<dbReference type="Pfam" id="PF09643">
    <property type="entry name" value="YopX"/>
    <property type="match status" value="1"/>
</dbReference>
<evidence type="ECO:0000313" key="2">
    <source>
        <dbReference type="EMBL" id="RXK12861.1"/>
    </source>
</evidence>
<evidence type="ECO:0000313" key="3">
    <source>
        <dbReference type="Proteomes" id="UP000290092"/>
    </source>
</evidence>
<reference evidence="2 3" key="1">
    <citation type="submission" date="2017-09" db="EMBL/GenBank/DDBJ databases">
        <title>Genomics of the genus Arcobacter.</title>
        <authorList>
            <person name="Perez-Cataluna A."/>
            <person name="Figueras M.J."/>
            <person name="Salas-Masso N."/>
        </authorList>
    </citation>
    <scope>NUCLEOTIDE SEQUENCE [LARGE SCALE GENOMIC DNA]</scope>
    <source>
        <strain evidence="2 3">CECT 7386</strain>
    </source>
</reference>
<proteinExistence type="predicted"/>
<comment type="caution">
    <text evidence="2">The sequence shown here is derived from an EMBL/GenBank/DDBJ whole genome shotgun (WGS) entry which is preliminary data.</text>
</comment>
<dbReference type="KEGG" id="amyt:AMYT_a0041"/>
<dbReference type="RefSeq" id="WP_114843250.1">
    <property type="nucleotide sequence ID" value="NZ_CP031220.1"/>
</dbReference>
<protein>
    <recommendedName>
        <fullName evidence="1">YopX protein domain-containing protein</fullName>
    </recommendedName>
</protein>
<dbReference type="Proteomes" id="UP000290092">
    <property type="component" value="Unassembled WGS sequence"/>
</dbReference>